<sequence length="52" mass="5839">PHTLRRWFATYNAINGMPLPILQELLGHSNITTAAIYVQEAELANLAEHKPI</sequence>
<dbReference type="EMBL" id="CAJVQC010070235">
    <property type="protein sequence ID" value="CAG8809533.1"/>
    <property type="molecule type" value="Genomic_DNA"/>
</dbReference>
<gene>
    <name evidence="1" type="ORF">RPERSI_LOCUS22882</name>
</gene>
<evidence type="ECO:0000313" key="1">
    <source>
        <dbReference type="EMBL" id="CAG8809533.1"/>
    </source>
</evidence>
<keyword evidence="2" id="KW-1185">Reference proteome</keyword>
<accession>A0ACA9RSZ1</accession>
<protein>
    <submittedName>
        <fullName evidence="1">24297_t:CDS:1</fullName>
    </submittedName>
</protein>
<reference evidence="1" key="1">
    <citation type="submission" date="2021-06" db="EMBL/GenBank/DDBJ databases">
        <authorList>
            <person name="Kallberg Y."/>
            <person name="Tangrot J."/>
            <person name="Rosling A."/>
        </authorList>
    </citation>
    <scope>NUCLEOTIDE SEQUENCE</scope>
    <source>
        <strain evidence="1">MA461A</strain>
    </source>
</reference>
<feature type="non-terminal residue" evidence="1">
    <location>
        <position position="1"/>
    </location>
</feature>
<evidence type="ECO:0000313" key="2">
    <source>
        <dbReference type="Proteomes" id="UP000789920"/>
    </source>
</evidence>
<proteinExistence type="predicted"/>
<organism evidence="1 2">
    <name type="scientific">Racocetra persica</name>
    <dbReference type="NCBI Taxonomy" id="160502"/>
    <lineage>
        <taxon>Eukaryota</taxon>
        <taxon>Fungi</taxon>
        <taxon>Fungi incertae sedis</taxon>
        <taxon>Mucoromycota</taxon>
        <taxon>Glomeromycotina</taxon>
        <taxon>Glomeromycetes</taxon>
        <taxon>Diversisporales</taxon>
        <taxon>Gigasporaceae</taxon>
        <taxon>Racocetra</taxon>
    </lineage>
</organism>
<comment type="caution">
    <text evidence="1">The sequence shown here is derived from an EMBL/GenBank/DDBJ whole genome shotgun (WGS) entry which is preliminary data.</text>
</comment>
<name>A0ACA9RSZ1_9GLOM</name>
<dbReference type="Proteomes" id="UP000789920">
    <property type="component" value="Unassembled WGS sequence"/>
</dbReference>